<evidence type="ECO:0000313" key="3">
    <source>
        <dbReference type="Proteomes" id="UP000000417"/>
    </source>
</evidence>
<dbReference type="CDD" id="cd00077">
    <property type="entry name" value="HDc"/>
    <property type="match status" value="1"/>
</dbReference>
<dbReference type="KEGG" id="sth:STH2145"/>
<dbReference type="Gene3D" id="1.10.3210.10">
    <property type="entry name" value="Hypothetical protein af1432"/>
    <property type="match status" value="1"/>
</dbReference>
<evidence type="ECO:0000259" key="1">
    <source>
        <dbReference type="PROSITE" id="PS51832"/>
    </source>
</evidence>
<dbReference type="InterPro" id="IPR003607">
    <property type="entry name" value="HD/PDEase_dom"/>
</dbReference>
<feature type="domain" description="HD-GYP" evidence="1">
    <location>
        <begin position="144"/>
        <end position="340"/>
    </location>
</feature>
<dbReference type="STRING" id="292459.STH2145"/>
<organism evidence="2 3">
    <name type="scientific">Symbiobacterium thermophilum (strain DSM 24528 / JCM 14929 / IAM 14863 / T)</name>
    <dbReference type="NCBI Taxonomy" id="292459"/>
    <lineage>
        <taxon>Bacteria</taxon>
        <taxon>Bacillati</taxon>
        <taxon>Bacillota</taxon>
        <taxon>Clostridia</taxon>
        <taxon>Eubacteriales</taxon>
        <taxon>Symbiobacteriaceae</taxon>
        <taxon>Symbiobacterium</taxon>
    </lineage>
</organism>
<dbReference type="SMART" id="SM00471">
    <property type="entry name" value="HDc"/>
    <property type="match status" value="1"/>
</dbReference>
<proteinExistence type="predicted"/>
<dbReference type="eggNOG" id="COG2206">
    <property type="taxonomic scope" value="Bacteria"/>
</dbReference>
<reference evidence="2 3" key="1">
    <citation type="journal article" date="2004" name="Nucleic Acids Res.">
        <title>Genome sequence of Symbiobacterium thermophilum, an uncultivable bacterium that depends on microbial commensalism.</title>
        <authorList>
            <person name="Ueda K."/>
            <person name="Yamashita A."/>
            <person name="Ishikawa J."/>
            <person name="Shimada M."/>
            <person name="Watsuji T."/>
            <person name="Morimura K."/>
            <person name="Ikeda H."/>
            <person name="Hattori M."/>
            <person name="Beppu T."/>
        </authorList>
    </citation>
    <scope>NUCLEOTIDE SEQUENCE [LARGE SCALE GENOMIC DNA]</scope>
    <source>
        <strain evidence="3">T / IAM 14863</strain>
    </source>
</reference>
<dbReference type="PROSITE" id="PS51832">
    <property type="entry name" value="HD_GYP"/>
    <property type="match status" value="1"/>
</dbReference>
<dbReference type="Pfam" id="PF13487">
    <property type="entry name" value="HD_5"/>
    <property type="match status" value="1"/>
</dbReference>
<dbReference type="EMBL" id="AP006840">
    <property type="protein sequence ID" value="BAD41130.1"/>
    <property type="molecule type" value="Genomic_DNA"/>
</dbReference>
<sequence>MRNRGGGPCILRDAALICPSNPEVYTLYRVPTTDIRAGMRLGKTIFSANGQVLLQAGTVLRESFIGPLLSYGITTVYIVNELAPDVEPLDVVSDETRIQLKDQMQRTMEEVRAALAEATHAGLRHFSPTIRTDGLKQTIDQIIAELLSNPKVAVSLVDIRSADQYTLSHSVNVCILSTLLGIELGFSLDDLRDLALGTLLHDIGKVAIPPEILNKPDRLTPEEAEIMKRHTVLGWELLKNQPEIPPTAAVVALQHHERWAGGGYPHNLRDNQIYRYARVCAIVDCYDAMTSDRIYRKGLSPAMALESLSGPMHGFFDPHFLLAFLNCIAPWPVGSMVELTGGRKAVVVAAERGRADRPRVRVLLEPDGSPTPQPYEIDLFRERHVEIIREVHEDADQYMREMAV</sequence>
<dbReference type="Proteomes" id="UP000000417">
    <property type="component" value="Chromosome"/>
</dbReference>
<dbReference type="HOGENOM" id="CLU_000445_92_1_9"/>
<accession>Q67MG3</accession>
<gene>
    <name evidence="2" type="ordered locus">STH2145</name>
</gene>
<dbReference type="PANTHER" id="PTHR43155">
    <property type="entry name" value="CYCLIC DI-GMP PHOSPHODIESTERASE PA4108-RELATED"/>
    <property type="match status" value="1"/>
</dbReference>
<name>Q67MG3_SYMTH</name>
<dbReference type="AlphaFoldDB" id="Q67MG3"/>
<dbReference type="SUPFAM" id="SSF109604">
    <property type="entry name" value="HD-domain/PDEase-like"/>
    <property type="match status" value="1"/>
</dbReference>
<dbReference type="InterPro" id="IPR037522">
    <property type="entry name" value="HD_GYP_dom"/>
</dbReference>
<evidence type="ECO:0000313" key="2">
    <source>
        <dbReference type="EMBL" id="BAD41130.1"/>
    </source>
</evidence>
<keyword evidence="3" id="KW-1185">Reference proteome</keyword>
<protein>
    <recommendedName>
        <fullName evidence="1">HD-GYP domain-containing protein</fullName>
    </recommendedName>
</protein>
<dbReference type="PANTHER" id="PTHR43155:SF2">
    <property type="entry name" value="CYCLIC DI-GMP PHOSPHODIESTERASE PA4108"/>
    <property type="match status" value="1"/>
</dbReference>